<reference evidence="6 7" key="1">
    <citation type="journal article" date="2011" name="J. Bacteriol.">
        <title>Complete genome sequence of Burkholderia gladioli BSR3.</title>
        <authorList>
            <person name="Seo Y.S."/>
            <person name="Lim J."/>
            <person name="Choi B.S."/>
            <person name="Kim H."/>
            <person name="Goo E."/>
            <person name="Lee B."/>
            <person name="Lim J.S."/>
            <person name="Choi I.Y."/>
            <person name="Moon J.S."/>
            <person name="Kim J."/>
            <person name="Hwang I."/>
        </authorList>
    </citation>
    <scope>NUCLEOTIDE SEQUENCE [LARGE SCALE GENOMIC DNA]</scope>
    <source>
        <strain evidence="6 7">BSR3</strain>
    </source>
</reference>
<protein>
    <submittedName>
        <fullName evidence="6">IS element transposase</fullName>
    </submittedName>
</protein>
<evidence type="ECO:0000256" key="2">
    <source>
        <dbReference type="ARBA" id="ARBA00023125"/>
    </source>
</evidence>
<proteinExistence type="predicted"/>
<keyword evidence="7" id="KW-1185">Reference proteome</keyword>
<dbReference type="HOGENOM" id="CLU_067322_1_2_4"/>
<keyword evidence="2" id="KW-0238">DNA-binding</keyword>
<dbReference type="NCBIfam" id="NF033587">
    <property type="entry name" value="transpos_IS6"/>
    <property type="match status" value="1"/>
</dbReference>
<accession>F2LCF8</accession>
<dbReference type="PANTHER" id="PTHR35528">
    <property type="entry name" value="BLL1675 PROTEIN"/>
    <property type="match status" value="1"/>
</dbReference>
<name>F2LCF8_BURGS</name>
<dbReference type="GO" id="GO:0003677">
    <property type="term" value="F:DNA binding"/>
    <property type="evidence" value="ECO:0007669"/>
    <property type="project" value="UniProtKB-KW"/>
</dbReference>
<dbReference type="EMBL" id="CP002599">
    <property type="protein sequence ID" value="AEA60210.1"/>
    <property type="molecule type" value="Genomic_DNA"/>
</dbReference>
<sequence length="242" mass="28321">MKPKSLYHGHRFPAAIISQAVRGYFLFQLSLRDIEELLFERGMIVSHETIRRWRDKFGAAFARRVKAARRKPGRTWHLDEIFVKLRGEPWLLWRAVDEHGAELDILLQKRRDKAAAKRFFQRVLRSFPVPRKIVTDPLRSYPAAKAGIPALVDVKHVFVKAAARVNNRAENSHQPTRERERRMRGFRDPTRTQAFLESLGLIRQHFALKRHLLSASLYRKHLAVRFSTWCELTEVTQNPSAV</sequence>
<evidence type="ECO:0000259" key="5">
    <source>
        <dbReference type="Pfam" id="PF13610"/>
    </source>
</evidence>
<dbReference type="KEGG" id="bgd:bgla_1g15540"/>
<evidence type="ECO:0000256" key="4">
    <source>
        <dbReference type="SAM" id="MobiDB-lite"/>
    </source>
</evidence>
<keyword evidence="3" id="KW-0233">DNA recombination</keyword>
<feature type="compositionally biased region" description="Basic and acidic residues" evidence="4">
    <location>
        <begin position="175"/>
        <end position="187"/>
    </location>
</feature>
<dbReference type="Proteomes" id="UP000008316">
    <property type="component" value="Chromosome 1"/>
</dbReference>
<evidence type="ECO:0000313" key="6">
    <source>
        <dbReference type="EMBL" id="AEA60210.1"/>
    </source>
</evidence>
<evidence type="ECO:0000256" key="1">
    <source>
        <dbReference type="ARBA" id="ARBA00022578"/>
    </source>
</evidence>
<feature type="region of interest" description="Disordered" evidence="4">
    <location>
        <begin position="168"/>
        <end position="187"/>
    </location>
</feature>
<dbReference type="STRING" id="999541.bgla_1g15540"/>
<dbReference type="GO" id="GO:0006310">
    <property type="term" value="P:DNA recombination"/>
    <property type="evidence" value="ECO:0007669"/>
    <property type="project" value="UniProtKB-KW"/>
</dbReference>
<gene>
    <name evidence="6" type="ordered locus">bgla_1g15540</name>
</gene>
<organism evidence="6 7">
    <name type="scientific">Burkholderia gladioli (strain BSR3)</name>
    <dbReference type="NCBI Taxonomy" id="999541"/>
    <lineage>
        <taxon>Bacteria</taxon>
        <taxon>Pseudomonadati</taxon>
        <taxon>Pseudomonadota</taxon>
        <taxon>Betaproteobacteria</taxon>
        <taxon>Burkholderiales</taxon>
        <taxon>Burkholderiaceae</taxon>
        <taxon>Burkholderia</taxon>
    </lineage>
</organism>
<dbReference type="InterPro" id="IPR047930">
    <property type="entry name" value="Transpos_IS6"/>
</dbReference>
<dbReference type="GO" id="GO:0032196">
    <property type="term" value="P:transposition"/>
    <property type="evidence" value="ECO:0007669"/>
    <property type="project" value="UniProtKB-KW"/>
</dbReference>
<dbReference type="InterPro" id="IPR032874">
    <property type="entry name" value="DDE_dom"/>
</dbReference>
<dbReference type="eggNOG" id="COG3316">
    <property type="taxonomic scope" value="Bacteria"/>
</dbReference>
<dbReference type="Pfam" id="PF13610">
    <property type="entry name" value="DDE_Tnp_IS240"/>
    <property type="match status" value="1"/>
</dbReference>
<dbReference type="PANTHER" id="PTHR35528:SF3">
    <property type="entry name" value="BLL1675 PROTEIN"/>
    <property type="match status" value="1"/>
</dbReference>
<feature type="domain" description="DDE" evidence="5">
    <location>
        <begin position="75"/>
        <end position="205"/>
    </location>
</feature>
<dbReference type="InterPro" id="IPR052183">
    <property type="entry name" value="IS_Transposase"/>
</dbReference>
<evidence type="ECO:0000256" key="3">
    <source>
        <dbReference type="ARBA" id="ARBA00023172"/>
    </source>
</evidence>
<keyword evidence="1" id="KW-0815">Transposition</keyword>
<dbReference type="AlphaFoldDB" id="F2LCF8"/>
<evidence type="ECO:0000313" key="7">
    <source>
        <dbReference type="Proteomes" id="UP000008316"/>
    </source>
</evidence>
<dbReference type="RefSeq" id="WP_013697547.1">
    <property type="nucleotide sequence ID" value="NC_015381.1"/>
</dbReference>